<keyword evidence="3" id="KW-1185">Reference proteome</keyword>
<gene>
    <name evidence="2" type="ORF">TBRA_LOCUS2024</name>
</gene>
<organism evidence="2 3">
    <name type="scientific">Trichogramma brassicae</name>
    <dbReference type="NCBI Taxonomy" id="86971"/>
    <lineage>
        <taxon>Eukaryota</taxon>
        <taxon>Metazoa</taxon>
        <taxon>Ecdysozoa</taxon>
        <taxon>Arthropoda</taxon>
        <taxon>Hexapoda</taxon>
        <taxon>Insecta</taxon>
        <taxon>Pterygota</taxon>
        <taxon>Neoptera</taxon>
        <taxon>Endopterygota</taxon>
        <taxon>Hymenoptera</taxon>
        <taxon>Apocrita</taxon>
        <taxon>Proctotrupomorpha</taxon>
        <taxon>Chalcidoidea</taxon>
        <taxon>Trichogrammatidae</taxon>
        <taxon>Trichogramma</taxon>
    </lineage>
</organism>
<dbReference type="EMBL" id="CADCXV010000403">
    <property type="protein sequence ID" value="CAB0030008.1"/>
    <property type="molecule type" value="Genomic_DNA"/>
</dbReference>
<feature type="compositionally biased region" description="Polar residues" evidence="1">
    <location>
        <begin position="1"/>
        <end position="18"/>
    </location>
</feature>
<accession>A0A6H5I1A5</accession>
<evidence type="ECO:0000313" key="2">
    <source>
        <dbReference type="EMBL" id="CAB0030008.1"/>
    </source>
</evidence>
<feature type="region of interest" description="Disordered" evidence="1">
    <location>
        <begin position="1"/>
        <end position="86"/>
    </location>
</feature>
<sequence>MPAAVSSTSTSPDHSGQFPQQQQHLQLPQKKPKPKPQRKNLPNQKPQEKHVSKAVDAKDGELSSSDEEDKDEEQVNFEGDHLKKMK</sequence>
<feature type="compositionally biased region" description="Low complexity" evidence="1">
    <location>
        <begin position="19"/>
        <end position="29"/>
    </location>
</feature>
<feature type="non-terminal residue" evidence="2">
    <location>
        <position position="86"/>
    </location>
</feature>
<protein>
    <submittedName>
        <fullName evidence="2">Uncharacterized protein</fullName>
    </submittedName>
</protein>
<dbReference type="Proteomes" id="UP000479190">
    <property type="component" value="Unassembled WGS sequence"/>
</dbReference>
<feature type="compositionally biased region" description="Acidic residues" evidence="1">
    <location>
        <begin position="64"/>
        <end position="75"/>
    </location>
</feature>
<evidence type="ECO:0000313" key="3">
    <source>
        <dbReference type="Proteomes" id="UP000479190"/>
    </source>
</evidence>
<proteinExistence type="predicted"/>
<evidence type="ECO:0000256" key="1">
    <source>
        <dbReference type="SAM" id="MobiDB-lite"/>
    </source>
</evidence>
<name>A0A6H5I1A5_9HYME</name>
<feature type="compositionally biased region" description="Basic and acidic residues" evidence="1">
    <location>
        <begin position="46"/>
        <end position="61"/>
    </location>
</feature>
<reference evidence="2 3" key="1">
    <citation type="submission" date="2020-02" db="EMBL/GenBank/DDBJ databases">
        <authorList>
            <person name="Ferguson B K."/>
        </authorList>
    </citation>
    <scope>NUCLEOTIDE SEQUENCE [LARGE SCALE GENOMIC DNA]</scope>
</reference>
<dbReference type="AlphaFoldDB" id="A0A6H5I1A5"/>